<evidence type="ECO:0000313" key="1">
    <source>
        <dbReference type="EMBL" id="MEN3746932.1"/>
    </source>
</evidence>
<dbReference type="RefSeq" id="WP_346245923.1">
    <property type="nucleotide sequence ID" value="NZ_JBDIZK010000003.1"/>
</dbReference>
<dbReference type="InterPro" id="IPR009706">
    <property type="entry name" value="DUF1287"/>
</dbReference>
<organism evidence="1 2">
    <name type="scientific">Sphingomonas rustica</name>
    <dbReference type="NCBI Taxonomy" id="3103142"/>
    <lineage>
        <taxon>Bacteria</taxon>
        <taxon>Pseudomonadati</taxon>
        <taxon>Pseudomonadota</taxon>
        <taxon>Alphaproteobacteria</taxon>
        <taxon>Sphingomonadales</taxon>
        <taxon>Sphingomonadaceae</taxon>
        <taxon>Sphingomonas</taxon>
    </lineage>
</organism>
<gene>
    <name evidence="1" type="ORF">TPR58_07120</name>
</gene>
<dbReference type="PIRSF" id="PIRSF011444">
    <property type="entry name" value="DUF1287"/>
    <property type="match status" value="1"/>
</dbReference>
<dbReference type="Pfam" id="PF06940">
    <property type="entry name" value="DUF1287"/>
    <property type="match status" value="1"/>
</dbReference>
<accession>A0ABV0B6V6</accession>
<keyword evidence="2" id="KW-1185">Reference proteome</keyword>
<reference evidence="1 2" key="1">
    <citation type="submission" date="2024-05" db="EMBL/GenBank/DDBJ databases">
        <title>Sphingomonas sp. HF-S3 16S ribosomal RNA gene Genome sequencing and assembly.</title>
        <authorList>
            <person name="Lee H."/>
        </authorList>
    </citation>
    <scope>NUCLEOTIDE SEQUENCE [LARGE SCALE GENOMIC DNA]</scope>
    <source>
        <strain evidence="1 2">HF-S3</strain>
    </source>
</reference>
<name>A0ABV0B6V6_9SPHN</name>
<dbReference type="Proteomes" id="UP001427805">
    <property type="component" value="Unassembled WGS sequence"/>
</dbReference>
<dbReference type="EMBL" id="JBDIZK010000003">
    <property type="protein sequence ID" value="MEN3746932.1"/>
    <property type="molecule type" value="Genomic_DNA"/>
</dbReference>
<sequence length="207" mass="22250">MTEAMMSVTTEPAGVSRRAVIAGLIAAPWSLPAFAAPARTATALIAAARRQVGVTLAYDPAYTRLAFPGGDVPRAKGVCTDVLIRAYRDAFGLDLQALVNADMRAAFSAYPRRWGLKAPDRNIDHRRVPNLATFFARKQARLPVPSDPGGWRPGDIFTSLIDGRLPHTGIVSDRGPGVVIHNIGGGAREEPALFTHPLTGRYRWALG</sequence>
<proteinExistence type="predicted"/>
<comment type="caution">
    <text evidence="1">The sequence shown here is derived from an EMBL/GenBank/DDBJ whole genome shotgun (WGS) entry which is preliminary data.</text>
</comment>
<protein>
    <submittedName>
        <fullName evidence="1">DUF1287 domain-containing protein</fullName>
    </submittedName>
</protein>
<evidence type="ECO:0000313" key="2">
    <source>
        <dbReference type="Proteomes" id="UP001427805"/>
    </source>
</evidence>